<dbReference type="RefSeq" id="XP_065962552.1">
    <property type="nucleotide sequence ID" value="XM_066106884.1"/>
</dbReference>
<dbReference type="AlphaFoldDB" id="A0A5M9L394"/>
<feature type="region of interest" description="Disordered" evidence="1">
    <location>
        <begin position="1"/>
        <end position="24"/>
    </location>
</feature>
<protein>
    <submittedName>
        <fullName evidence="2">Uncharacterized protein</fullName>
    </submittedName>
</protein>
<proteinExistence type="predicted"/>
<dbReference type="Proteomes" id="UP000245464">
    <property type="component" value="Chromosome 4"/>
</dbReference>
<evidence type="ECO:0000256" key="1">
    <source>
        <dbReference type="SAM" id="MobiDB-lite"/>
    </source>
</evidence>
<organism evidence="2 3">
    <name type="scientific">Pyrenophora tritici-repentis</name>
    <dbReference type="NCBI Taxonomy" id="45151"/>
    <lineage>
        <taxon>Eukaryota</taxon>
        <taxon>Fungi</taxon>
        <taxon>Dikarya</taxon>
        <taxon>Ascomycota</taxon>
        <taxon>Pezizomycotina</taxon>
        <taxon>Dothideomycetes</taxon>
        <taxon>Pleosporomycetidae</taxon>
        <taxon>Pleosporales</taxon>
        <taxon>Pleosporineae</taxon>
        <taxon>Pleosporaceae</taxon>
        <taxon>Pyrenophora</taxon>
    </lineage>
</organism>
<reference evidence="2" key="1">
    <citation type="journal article" date="2018" name="BMC Genomics">
        <title>Comparative genomics of the wheat fungal pathogen Pyrenophora tritici-repentis reveals chromosomal variations and genome plasticity.</title>
        <authorList>
            <person name="Moolhuijzen P."/>
            <person name="See P.T."/>
            <person name="Hane J.K."/>
            <person name="Shi G."/>
            <person name="Liu Z."/>
            <person name="Oliver R.P."/>
            <person name="Moffat C.S."/>
        </authorList>
    </citation>
    <scope>NUCLEOTIDE SEQUENCE [LARGE SCALE GENOMIC DNA]</scope>
    <source>
        <strain evidence="2">M4</strain>
    </source>
</reference>
<dbReference type="EMBL" id="NQIK02000004">
    <property type="protein sequence ID" value="KAF7571452.1"/>
    <property type="molecule type" value="Genomic_DNA"/>
</dbReference>
<sequence>MWHVAIFSSQAPTPSSLVGRPERPSYDVGNCIEDDIGYTMGTIHVS</sequence>
<dbReference type="GeneID" id="90956228"/>
<evidence type="ECO:0000313" key="2">
    <source>
        <dbReference type="EMBL" id="KAF7571452.1"/>
    </source>
</evidence>
<comment type="caution">
    <text evidence="2">The sequence shown here is derived from an EMBL/GenBank/DDBJ whole genome shotgun (WGS) entry which is preliminary data.</text>
</comment>
<name>A0A5M9L394_9PLEO</name>
<feature type="compositionally biased region" description="Polar residues" evidence="1">
    <location>
        <begin position="7"/>
        <end position="16"/>
    </location>
</feature>
<gene>
    <name evidence="2" type="ORF">PtrM4_089520</name>
</gene>
<dbReference type="KEGG" id="ptrr:90956228"/>
<evidence type="ECO:0000313" key="3">
    <source>
        <dbReference type="Proteomes" id="UP000245464"/>
    </source>
</evidence>
<accession>A0A5M9L394</accession>